<dbReference type="PANTHER" id="PTHR31541:SF59">
    <property type="entry name" value="TF-B3 DOMAIN-CONTAINING PROTEIN"/>
    <property type="match status" value="1"/>
</dbReference>
<dbReference type="Gene3D" id="2.40.330.10">
    <property type="entry name" value="DNA-binding pseudobarrel domain"/>
    <property type="match status" value="1"/>
</dbReference>
<dbReference type="InterPro" id="IPR005508">
    <property type="entry name" value="At2g31720-like"/>
</dbReference>
<evidence type="ECO:0000256" key="2">
    <source>
        <dbReference type="ARBA" id="ARBA00023015"/>
    </source>
</evidence>
<keyword evidence="2" id="KW-0805">Transcription regulation</keyword>
<keyword evidence="4" id="KW-0804">Transcription</keyword>
<gene>
    <name evidence="6" type="ORF">DY000_02029445</name>
</gene>
<name>A0ABQ7DIQ4_BRACR</name>
<evidence type="ECO:0000313" key="6">
    <source>
        <dbReference type="EMBL" id="KAF3577258.1"/>
    </source>
</evidence>
<comment type="caution">
    <text evidence="6">The sequence shown here is derived from an EMBL/GenBank/DDBJ whole genome shotgun (WGS) entry which is preliminary data.</text>
</comment>
<protein>
    <submittedName>
        <fullName evidence="6">Uncharacterized protein</fullName>
    </submittedName>
</protein>
<dbReference type="SUPFAM" id="SSF101936">
    <property type="entry name" value="DNA-binding pseudobarrel domain"/>
    <property type="match status" value="1"/>
</dbReference>
<dbReference type="InterPro" id="IPR015300">
    <property type="entry name" value="DNA-bd_pseudobarrel_sf"/>
</dbReference>
<organism evidence="6 7">
    <name type="scientific">Brassica cretica</name>
    <name type="common">Mustard</name>
    <dbReference type="NCBI Taxonomy" id="69181"/>
    <lineage>
        <taxon>Eukaryota</taxon>
        <taxon>Viridiplantae</taxon>
        <taxon>Streptophyta</taxon>
        <taxon>Embryophyta</taxon>
        <taxon>Tracheophyta</taxon>
        <taxon>Spermatophyta</taxon>
        <taxon>Magnoliopsida</taxon>
        <taxon>eudicotyledons</taxon>
        <taxon>Gunneridae</taxon>
        <taxon>Pentapetalae</taxon>
        <taxon>rosids</taxon>
        <taxon>malvids</taxon>
        <taxon>Brassicales</taxon>
        <taxon>Brassicaceae</taxon>
        <taxon>Brassiceae</taxon>
        <taxon>Brassica</taxon>
    </lineage>
</organism>
<accession>A0ABQ7DIQ4</accession>
<dbReference type="EMBL" id="QGKV02000649">
    <property type="protein sequence ID" value="KAF3577258.1"/>
    <property type="molecule type" value="Genomic_DNA"/>
</dbReference>
<evidence type="ECO:0000313" key="7">
    <source>
        <dbReference type="Proteomes" id="UP000266723"/>
    </source>
</evidence>
<proteinExistence type="predicted"/>
<evidence type="ECO:0000256" key="4">
    <source>
        <dbReference type="ARBA" id="ARBA00023163"/>
    </source>
</evidence>
<keyword evidence="7" id="KW-1185">Reference proteome</keyword>
<keyword evidence="5" id="KW-0539">Nucleus</keyword>
<evidence type="ECO:0000256" key="3">
    <source>
        <dbReference type="ARBA" id="ARBA00023125"/>
    </source>
</evidence>
<comment type="subcellular location">
    <subcellularLocation>
        <location evidence="1">Nucleus</location>
    </subcellularLocation>
</comment>
<keyword evidence="3" id="KW-0238">DNA-binding</keyword>
<dbReference type="PANTHER" id="PTHR31541">
    <property type="entry name" value="B3 DOMAIN PLANT PROTEIN-RELATED"/>
    <property type="match status" value="1"/>
</dbReference>
<dbReference type="Proteomes" id="UP000266723">
    <property type="component" value="Unassembled WGS sequence"/>
</dbReference>
<evidence type="ECO:0000256" key="5">
    <source>
        <dbReference type="ARBA" id="ARBA00023242"/>
    </source>
</evidence>
<sequence length="107" mass="12259">MMIIKAWNLAKSDPVENIPSHVAKLVDQFSKPIKKKLTVSDVKEDLRRLILGKDEVKKKKRPLLTDSEIQRLTEGLDLTVYGPGNVSRTMKFKMWSSTLVLTSGWKY</sequence>
<reference evidence="6 7" key="1">
    <citation type="journal article" date="2020" name="BMC Genomics">
        <title>Intraspecific diversification of the crop wild relative Brassica cretica Lam. using demographic model selection.</title>
        <authorList>
            <person name="Kioukis A."/>
            <person name="Michalopoulou V.A."/>
            <person name="Briers L."/>
            <person name="Pirintsos S."/>
            <person name="Studholme D.J."/>
            <person name="Pavlidis P."/>
            <person name="Sarris P.F."/>
        </authorList>
    </citation>
    <scope>NUCLEOTIDE SEQUENCE [LARGE SCALE GENOMIC DNA]</scope>
    <source>
        <strain evidence="7">cv. PFS-1207/04</strain>
    </source>
</reference>
<evidence type="ECO:0000256" key="1">
    <source>
        <dbReference type="ARBA" id="ARBA00004123"/>
    </source>
</evidence>